<dbReference type="Proteomes" id="UP000593567">
    <property type="component" value="Unassembled WGS sequence"/>
</dbReference>
<evidence type="ECO:0000313" key="2">
    <source>
        <dbReference type="EMBL" id="KAF6023889.1"/>
    </source>
</evidence>
<reference evidence="2" key="1">
    <citation type="submission" date="2020-06" db="EMBL/GenBank/DDBJ databases">
        <title>Draft genome of Bugula neritina, a colonial animal packing powerful symbionts and potential medicines.</title>
        <authorList>
            <person name="Rayko M."/>
        </authorList>
    </citation>
    <scope>NUCLEOTIDE SEQUENCE [LARGE SCALE GENOMIC DNA]</scope>
    <source>
        <strain evidence="2">Kwan_BN1</strain>
    </source>
</reference>
<dbReference type="EMBL" id="VXIV02002653">
    <property type="protein sequence ID" value="KAF6023889.1"/>
    <property type="molecule type" value="Genomic_DNA"/>
</dbReference>
<feature type="compositionally biased region" description="Acidic residues" evidence="1">
    <location>
        <begin position="61"/>
        <end position="82"/>
    </location>
</feature>
<organism evidence="2 3">
    <name type="scientific">Bugula neritina</name>
    <name type="common">Brown bryozoan</name>
    <name type="synonym">Sertularia neritina</name>
    <dbReference type="NCBI Taxonomy" id="10212"/>
    <lineage>
        <taxon>Eukaryota</taxon>
        <taxon>Metazoa</taxon>
        <taxon>Spiralia</taxon>
        <taxon>Lophotrochozoa</taxon>
        <taxon>Bryozoa</taxon>
        <taxon>Gymnolaemata</taxon>
        <taxon>Cheilostomatida</taxon>
        <taxon>Flustrina</taxon>
        <taxon>Buguloidea</taxon>
        <taxon>Bugulidae</taxon>
        <taxon>Bugula</taxon>
    </lineage>
</organism>
<name>A0A7J7JCA1_BUGNE</name>
<feature type="region of interest" description="Disordered" evidence="1">
    <location>
        <begin position="56"/>
        <end position="82"/>
    </location>
</feature>
<evidence type="ECO:0000313" key="3">
    <source>
        <dbReference type="Proteomes" id="UP000593567"/>
    </source>
</evidence>
<protein>
    <submittedName>
        <fullName evidence="2">Uncharacterized protein</fullName>
    </submittedName>
</protein>
<accession>A0A7J7JCA1</accession>
<dbReference type="AlphaFoldDB" id="A0A7J7JCA1"/>
<gene>
    <name evidence="2" type="ORF">EB796_017798</name>
</gene>
<proteinExistence type="predicted"/>
<sequence>MMSCEALSERETDEMVKLLTQLKLRRQQNDATRIVIMEREILQFFSFSNPGISQSNHVTADDDDLSDLSEDDDNLYPDGENEEDVNLIQPNLKTTRNLRIKYLFSNAEKVGVPIEGVQYDRKRGKALIINNKNLLKDHTYAGKVQMLMLRTCLSC</sequence>
<keyword evidence="3" id="KW-1185">Reference proteome</keyword>
<comment type="caution">
    <text evidence="2">The sequence shown here is derived from an EMBL/GenBank/DDBJ whole genome shotgun (WGS) entry which is preliminary data.</text>
</comment>
<evidence type="ECO:0000256" key="1">
    <source>
        <dbReference type="SAM" id="MobiDB-lite"/>
    </source>
</evidence>